<feature type="coiled-coil region" evidence="10">
    <location>
        <begin position="193"/>
        <end position="223"/>
    </location>
</feature>
<dbReference type="GO" id="GO:0005524">
    <property type="term" value="F:ATP binding"/>
    <property type="evidence" value="ECO:0007669"/>
    <property type="project" value="UniProtKB-KW"/>
</dbReference>
<sequence>MLKQIYVKDFILLDEVQLDFSEHMAAFTGETGAGKSLLMDAIGVLKGDRVSAGMVKEGKKKAIIEGVFEIPCNHEASRILEEGGFELEDQLVIVTREISADGKSNVRINHRLSTVSFLKQVFSSLIDIHSQHDTQYLLHSKYHLSLLDKFGVDKTLLERCKNAYQNYKSIVDYMEEMLREDYNEDDLEFLTYQLNEIEDANCKENELEELELQQKKLQSYEKICSTVQNCVELLEADEGISNQLYEVSRQIGTLNEDSFFEEIQNEVTDVYYRLDDIRDRLKNYVDSMEYDEENFAMMQDRIYQLHKLYRKYGGSYDALMRKKEELQSHIDSILHRQEFLEREEKKKAKAWNEYKSIADEVHKQRICVSKKLEESILAQLHDLQLPNAQFKVSIEETQGNAAGYDKVEFLISMNRGERLKSLSMTASGGELSRFMLGLKCVFTRLQGIETIIFDEIDTGVSGSVAFSIGKKMQELSKQVQVFCVTHLAAVAACAHQHYIVEKHQDDASTTTSIHELEEKERIEHLAWISSNSSSTSALEAARELLEKAQIES</sequence>
<dbReference type="InterPro" id="IPR004604">
    <property type="entry name" value="DNA_recomb/repair_RecN"/>
</dbReference>
<evidence type="ECO:0000256" key="9">
    <source>
        <dbReference type="PIRNR" id="PIRNR003128"/>
    </source>
</evidence>
<dbReference type="Pfam" id="PF02463">
    <property type="entry name" value="SMC_N"/>
    <property type="match status" value="1"/>
</dbReference>
<evidence type="ECO:0000313" key="12">
    <source>
        <dbReference type="EMBL" id="BBK21626.1"/>
    </source>
</evidence>
<keyword evidence="13" id="KW-1185">Reference proteome</keyword>
<evidence type="ECO:0000259" key="11">
    <source>
        <dbReference type="Pfam" id="PF02463"/>
    </source>
</evidence>
<proteinExistence type="inferred from homology"/>
<dbReference type="KEGG" id="aarg:Aargi30884_05290"/>
<dbReference type="GO" id="GO:0043590">
    <property type="term" value="C:bacterial nucleoid"/>
    <property type="evidence" value="ECO:0007669"/>
    <property type="project" value="TreeGrafter"/>
</dbReference>
<evidence type="ECO:0000256" key="2">
    <source>
        <dbReference type="ARBA" id="ARBA00009441"/>
    </source>
</evidence>
<dbReference type="AlphaFoldDB" id="A0A6N4TEP9"/>
<dbReference type="SUPFAM" id="SSF52540">
    <property type="entry name" value="P-loop containing nucleoside triphosphate hydrolases"/>
    <property type="match status" value="2"/>
</dbReference>
<evidence type="ECO:0000256" key="7">
    <source>
        <dbReference type="ARBA" id="ARBA00023204"/>
    </source>
</evidence>
<comment type="similarity">
    <text evidence="2 9">Belongs to the RecN family.</text>
</comment>
<keyword evidence="4" id="KW-0547">Nucleotide-binding</keyword>
<feature type="coiled-coil region" evidence="10">
    <location>
        <begin position="316"/>
        <end position="343"/>
    </location>
</feature>
<dbReference type="EMBL" id="AP019695">
    <property type="protein sequence ID" value="BBK21626.1"/>
    <property type="molecule type" value="Genomic_DNA"/>
</dbReference>
<feature type="domain" description="RecF/RecN/SMC N-terminal" evidence="11">
    <location>
        <begin position="1"/>
        <end position="507"/>
    </location>
</feature>
<keyword evidence="7 9" id="KW-0234">DNA repair</keyword>
<evidence type="ECO:0000256" key="8">
    <source>
        <dbReference type="ARBA" id="ARBA00033408"/>
    </source>
</evidence>
<evidence type="ECO:0000256" key="3">
    <source>
        <dbReference type="ARBA" id="ARBA00021315"/>
    </source>
</evidence>
<reference evidence="13" key="1">
    <citation type="submission" date="2019-05" db="EMBL/GenBank/DDBJ databases">
        <title>Complete genome sequencing of Absiella argi strain JCM 30884.</title>
        <authorList>
            <person name="Sakamoto M."/>
            <person name="Murakami T."/>
            <person name="Mori H."/>
        </authorList>
    </citation>
    <scope>NUCLEOTIDE SEQUENCE [LARGE SCALE GENOMIC DNA]</scope>
    <source>
        <strain evidence="13">JCM 30884</strain>
    </source>
</reference>
<evidence type="ECO:0000256" key="1">
    <source>
        <dbReference type="ARBA" id="ARBA00003618"/>
    </source>
</evidence>
<keyword evidence="6" id="KW-0067">ATP-binding</keyword>
<dbReference type="GO" id="GO:0006310">
    <property type="term" value="P:DNA recombination"/>
    <property type="evidence" value="ECO:0007669"/>
    <property type="project" value="InterPro"/>
</dbReference>
<dbReference type="Gene3D" id="3.40.50.300">
    <property type="entry name" value="P-loop containing nucleotide triphosphate hydrolases"/>
    <property type="match status" value="2"/>
</dbReference>
<gene>
    <name evidence="12" type="ORF">Aargi30884_05290</name>
</gene>
<keyword evidence="10" id="KW-0175">Coiled coil</keyword>
<dbReference type="PIRSF" id="PIRSF003128">
    <property type="entry name" value="RecN"/>
    <property type="match status" value="1"/>
</dbReference>
<evidence type="ECO:0000256" key="10">
    <source>
        <dbReference type="SAM" id="Coils"/>
    </source>
</evidence>
<dbReference type="PANTHER" id="PTHR11059:SF0">
    <property type="entry name" value="DNA REPAIR PROTEIN RECN"/>
    <property type="match status" value="1"/>
</dbReference>
<dbReference type="RefSeq" id="WP_163051443.1">
    <property type="nucleotide sequence ID" value="NZ_AP019695.1"/>
</dbReference>
<dbReference type="CDD" id="cd03241">
    <property type="entry name" value="ABC_RecN"/>
    <property type="match status" value="2"/>
</dbReference>
<evidence type="ECO:0000313" key="13">
    <source>
        <dbReference type="Proteomes" id="UP000464754"/>
    </source>
</evidence>
<keyword evidence="5 9" id="KW-0227">DNA damage</keyword>
<dbReference type="InterPro" id="IPR027417">
    <property type="entry name" value="P-loop_NTPase"/>
</dbReference>
<comment type="function">
    <text evidence="1 9">May be involved in recombinational repair of damaged DNA.</text>
</comment>
<evidence type="ECO:0000256" key="5">
    <source>
        <dbReference type="ARBA" id="ARBA00022763"/>
    </source>
</evidence>
<dbReference type="Proteomes" id="UP000464754">
    <property type="component" value="Chromosome"/>
</dbReference>
<dbReference type="GO" id="GO:0009432">
    <property type="term" value="P:SOS response"/>
    <property type="evidence" value="ECO:0007669"/>
    <property type="project" value="TreeGrafter"/>
</dbReference>
<dbReference type="PANTHER" id="PTHR11059">
    <property type="entry name" value="DNA REPAIR PROTEIN RECN"/>
    <property type="match status" value="1"/>
</dbReference>
<accession>A0A6N4TEP9</accession>
<dbReference type="InterPro" id="IPR003395">
    <property type="entry name" value="RecF/RecN/SMC_N"/>
</dbReference>
<evidence type="ECO:0000256" key="6">
    <source>
        <dbReference type="ARBA" id="ARBA00022840"/>
    </source>
</evidence>
<name>A0A6N4TEP9_9FIRM</name>
<dbReference type="NCBIfam" id="TIGR00634">
    <property type="entry name" value="recN"/>
    <property type="match status" value="1"/>
</dbReference>
<organism evidence="12 13">
    <name type="scientific">Amedibacterium intestinale</name>
    <dbReference type="NCBI Taxonomy" id="2583452"/>
    <lineage>
        <taxon>Bacteria</taxon>
        <taxon>Bacillati</taxon>
        <taxon>Bacillota</taxon>
        <taxon>Erysipelotrichia</taxon>
        <taxon>Erysipelotrichales</taxon>
        <taxon>Erysipelotrichaceae</taxon>
        <taxon>Amedibacterium</taxon>
    </lineage>
</organism>
<dbReference type="GO" id="GO:0006281">
    <property type="term" value="P:DNA repair"/>
    <property type="evidence" value="ECO:0007669"/>
    <property type="project" value="UniProtKB-KW"/>
</dbReference>
<protein>
    <recommendedName>
        <fullName evidence="3 9">DNA repair protein RecN</fullName>
    </recommendedName>
    <alternativeName>
        <fullName evidence="8 9">Recombination protein N</fullName>
    </alternativeName>
</protein>
<evidence type="ECO:0000256" key="4">
    <source>
        <dbReference type="ARBA" id="ARBA00022741"/>
    </source>
</evidence>